<accession>A0A0F9PML5</accession>
<name>A0A0F9PML5_9ZZZZ</name>
<sequence length="69" mass="7784">RQSGTAFPRRGAAPSAQKQLITEQTMNNMLSWRNSGFSVDATVRVDTIREAARIGRYMIRCPIVFLGRQ</sequence>
<dbReference type="EMBL" id="LAZR01002329">
    <property type="protein sequence ID" value="KKN31429.1"/>
    <property type="molecule type" value="Genomic_DNA"/>
</dbReference>
<dbReference type="AlphaFoldDB" id="A0A0F9PML5"/>
<feature type="non-terminal residue" evidence="1">
    <location>
        <position position="1"/>
    </location>
</feature>
<proteinExistence type="predicted"/>
<protein>
    <submittedName>
        <fullName evidence="1">Uncharacterized protein</fullName>
    </submittedName>
</protein>
<evidence type="ECO:0000313" key="1">
    <source>
        <dbReference type="EMBL" id="KKN31429.1"/>
    </source>
</evidence>
<comment type="caution">
    <text evidence="1">The sequence shown here is derived from an EMBL/GenBank/DDBJ whole genome shotgun (WGS) entry which is preliminary data.</text>
</comment>
<organism evidence="1">
    <name type="scientific">marine sediment metagenome</name>
    <dbReference type="NCBI Taxonomy" id="412755"/>
    <lineage>
        <taxon>unclassified sequences</taxon>
        <taxon>metagenomes</taxon>
        <taxon>ecological metagenomes</taxon>
    </lineage>
</organism>
<gene>
    <name evidence="1" type="ORF">LCGC14_0824160</name>
</gene>
<reference evidence="1" key="1">
    <citation type="journal article" date="2015" name="Nature">
        <title>Complex archaea that bridge the gap between prokaryotes and eukaryotes.</title>
        <authorList>
            <person name="Spang A."/>
            <person name="Saw J.H."/>
            <person name="Jorgensen S.L."/>
            <person name="Zaremba-Niedzwiedzka K."/>
            <person name="Martijn J."/>
            <person name="Lind A.E."/>
            <person name="van Eijk R."/>
            <person name="Schleper C."/>
            <person name="Guy L."/>
            <person name="Ettema T.J."/>
        </authorList>
    </citation>
    <scope>NUCLEOTIDE SEQUENCE</scope>
</reference>